<dbReference type="GO" id="GO:0016020">
    <property type="term" value="C:membrane"/>
    <property type="evidence" value="ECO:0007669"/>
    <property type="project" value="UniProtKB-SubCell"/>
</dbReference>
<dbReference type="FunFam" id="3.80.10.10:FF:000400">
    <property type="entry name" value="Nuclear pore complex protein NUP107"/>
    <property type="match status" value="1"/>
</dbReference>
<feature type="domain" description="Leucine-rich repeat-containing N-terminal plant-type" evidence="8">
    <location>
        <begin position="328"/>
        <end position="371"/>
    </location>
</feature>
<feature type="domain" description="Leucine-rich repeat-containing N-terminal plant-type" evidence="8">
    <location>
        <begin position="64"/>
        <end position="103"/>
    </location>
</feature>
<dbReference type="FunFam" id="3.80.10.10:FF:000024">
    <property type="entry name" value="Somatic embryogenesis receptor kinase 1"/>
    <property type="match status" value="1"/>
</dbReference>
<name>A0A484MJ67_9ASTE</name>
<dbReference type="OrthoDB" id="511504at2759"/>
<evidence type="ECO:0000256" key="5">
    <source>
        <dbReference type="ARBA" id="ARBA00022737"/>
    </source>
</evidence>
<dbReference type="Pfam" id="PF00560">
    <property type="entry name" value="LRR_1"/>
    <property type="match status" value="7"/>
</dbReference>
<keyword evidence="3" id="KW-0812">Transmembrane</keyword>
<dbReference type="AlphaFoldDB" id="A0A484MJ67"/>
<keyword evidence="7" id="KW-0472">Membrane</keyword>
<evidence type="ECO:0000256" key="7">
    <source>
        <dbReference type="ARBA" id="ARBA00023136"/>
    </source>
</evidence>
<reference evidence="9 10" key="1">
    <citation type="submission" date="2018-04" db="EMBL/GenBank/DDBJ databases">
        <authorList>
            <person name="Vogel A."/>
        </authorList>
    </citation>
    <scope>NUCLEOTIDE SEQUENCE [LARGE SCALE GENOMIC DNA]</scope>
</reference>
<dbReference type="GO" id="GO:0006952">
    <property type="term" value="P:defense response"/>
    <property type="evidence" value="ECO:0007669"/>
    <property type="project" value="UniProtKB-ARBA"/>
</dbReference>
<evidence type="ECO:0000259" key="8">
    <source>
        <dbReference type="Pfam" id="PF08263"/>
    </source>
</evidence>
<evidence type="ECO:0000313" key="9">
    <source>
        <dbReference type="EMBL" id="VFQ88845.1"/>
    </source>
</evidence>
<dbReference type="SMART" id="SM00369">
    <property type="entry name" value="LRR_TYP"/>
    <property type="match status" value="5"/>
</dbReference>
<proteinExistence type="predicted"/>
<protein>
    <recommendedName>
        <fullName evidence="8">Leucine-rich repeat-containing N-terminal plant-type domain-containing protein</fullName>
    </recommendedName>
</protein>
<gene>
    <name evidence="9" type="ORF">CCAM_LOCUS30621</name>
</gene>
<evidence type="ECO:0000256" key="3">
    <source>
        <dbReference type="ARBA" id="ARBA00022692"/>
    </source>
</evidence>
<dbReference type="InterPro" id="IPR032675">
    <property type="entry name" value="LRR_dom_sf"/>
</dbReference>
<dbReference type="SUPFAM" id="SSF52058">
    <property type="entry name" value="L domain-like"/>
    <property type="match status" value="1"/>
</dbReference>
<dbReference type="InterPro" id="IPR003591">
    <property type="entry name" value="Leu-rich_rpt_typical-subtyp"/>
</dbReference>
<dbReference type="PRINTS" id="PR00019">
    <property type="entry name" value="LEURICHRPT"/>
</dbReference>
<keyword evidence="4" id="KW-0732">Signal</keyword>
<keyword evidence="10" id="KW-1185">Reference proteome</keyword>
<dbReference type="InterPro" id="IPR013210">
    <property type="entry name" value="LRR_N_plant-typ"/>
</dbReference>
<organism evidence="9 10">
    <name type="scientific">Cuscuta campestris</name>
    <dbReference type="NCBI Taxonomy" id="132261"/>
    <lineage>
        <taxon>Eukaryota</taxon>
        <taxon>Viridiplantae</taxon>
        <taxon>Streptophyta</taxon>
        <taxon>Embryophyta</taxon>
        <taxon>Tracheophyta</taxon>
        <taxon>Spermatophyta</taxon>
        <taxon>Magnoliopsida</taxon>
        <taxon>eudicotyledons</taxon>
        <taxon>Gunneridae</taxon>
        <taxon>Pentapetalae</taxon>
        <taxon>asterids</taxon>
        <taxon>lamiids</taxon>
        <taxon>Solanales</taxon>
        <taxon>Convolvulaceae</taxon>
        <taxon>Cuscuteae</taxon>
        <taxon>Cuscuta</taxon>
        <taxon>Cuscuta subgen. Grammica</taxon>
        <taxon>Cuscuta sect. Cleistogrammica</taxon>
    </lineage>
</organism>
<evidence type="ECO:0000256" key="1">
    <source>
        <dbReference type="ARBA" id="ARBA00004370"/>
    </source>
</evidence>
<evidence type="ECO:0000313" key="10">
    <source>
        <dbReference type="Proteomes" id="UP000595140"/>
    </source>
</evidence>
<dbReference type="InterPro" id="IPR001611">
    <property type="entry name" value="Leu-rich_rpt"/>
</dbReference>
<evidence type="ECO:0000256" key="2">
    <source>
        <dbReference type="ARBA" id="ARBA00022614"/>
    </source>
</evidence>
<dbReference type="EMBL" id="OOIL02003702">
    <property type="protein sequence ID" value="VFQ88845.1"/>
    <property type="molecule type" value="Genomic_DNA"/>
</dbReference>
<evidence type="ECO:0000256" key="4">
    <source>
        <dbReference type="ARBA" id="ARBA00022729"/>
    </source>
</evidence>
<sequence>MSIVVVMKMKKLLGDKAILIMSPAALRVSNLPNHRSSAAAATSLFISLFLLSPLFLQLSSGSGNPEVDALAALKNNLTDPDGYLQSWDPSLKYPCTWFHVTCTQVDIGNVTRIDLGSSHLSGRLVPDLAKLNDLQYLALYENDISGEIPLELGNLTNLVSLDLYNNKLTGMLPALHQFTKLVFMRLNNNLLSDSIFVTIQSLTALQILDLSNNQFSGSLLMDFTLMTSLSTVNFSNNKLTGPIPPELGSIKTLDLSRNYLTGRIPRALASISYVDLSSNCLDLTDNPFSDPRVVADNNNPARCVSVVMRMFLLLSSSLLLLSSLSVGNDEGDALMAVKNILNDPNNVLESWNNATSPSSPCANQPWDYIQCGSFKDGIGGPMYDSVTDIIITNANLSGQLPQLLHHLAKLPNLKTLNLRRNNIGGVIPPEVGNFTSLLRLSLDYNQLTGPIPNSILDQAPRLQALSLKNNGLSGKIPDSLDKLATLYTLRPSGVFCLRRADARR</sequence>
<dbReference type="PANTHER" id="PTHR47988">
    <property type="entry name" value="SOMATIC EMBRYOGENESIS RECEPTOR KINASE 1"/>
    <property type="match status" value="1"/>
</dbReference>
<keyword evidence="5" id="KW-0677">Repeat</keyword>
<evidence type="ECO:0000256" key="6">
    <source>
        <dbReference type="ARBA" id="ARBA00022989"/>
    </source>
</evidence>
<dbReference type="GO" id="GO:0051707">
    <property type="term" value="P:response to other organism"/>
    <property type="evidence" value="ECO:0007669"/>
    <property type="project" value="UniProtKB-ARBA"/>
</dbReference>
<dbReference type="Gene3D" id="3.80.10.10">
    <property type="entry name" value="Ribonuclease Inhibitor"/>
    <property type="match status" value="3"/>
</dbReference>
<dbReference type="Pfam" id="PF08263">
    <property type="entry name" value="LRRNT_2"/>
    <property type="match status" value="2"/>
</dbReference>
<keyword evidence="6" id="KW-1133">Transmembrane helix</keyword>
<comment type="subcellular location">
    <subcellularLocation>
        <location evidence="1">Membrane</location>
    </subcellularLocation>
</comment>
<accession>A0A484MJ67</accession>
<dbReference type="Proteomes" id="UP000595140">
    <property type="component" value="Unassembled WGS sequence"/>
</dbReference>
<keyword evidence="2" id="KW-0433">Leucine-rich repeat</keyword>